<name>A0A225E1M3_9BACT</name>
<dbReference type="EMBL" id="NIDE01000001">
    <property type="protein sequence ID" value="OWK47482.1"/>
    <property type="molecule type" value="Genomic_DNA"/>
</dbReference>
<protein>
    <submittedName>
        <fullName evidence="2">Uncharacterized protein</fullName>
    </submittedName>
</protein>
<evidence type="ECO:0000313" key="2">
    <source>
        <dbReference type="EMBL" id="OWK47482.1"/>
    </source>
</evidence>
<keyword evidence="1" id="KW-1133">Transmembrane helix</keyword>
<dbReference type="AlphaFoldDB" id="A0A225E1M3"/>
<keyword evidence="1" id="KW-0812">Transmembrane</keyword>
<dbReference type="Proteomes" id="UP000214646">
    <property type="component" value="Unassembled WGS sequence"/>
</dbReference>
<comment type="caution">
    <text evidence="2">The sequence shown here is derived from an EMBL/GenBank/DDBJ whole genome shotgun (WGS) entry which is preliminary data.</text>
</comment>
<reference evidence="3" key="1">
    <citation type="submission" date="2017-06" db="EMBL/GenBank/DDBJ databases">
        <title>Genome analysis of Fimbriiglobus ruber SP5, the first member of the order Planctomycetales with confirmed chitinolytic capability.</title>
        <authorList>
            <person name="Ravin N.V."/>
            <person name="Rakitin A.L."/>
            <person name="Ivanova A.A."/>
            <person name="Beletsky A.V."/>
            <person name="Kulichevskaya I.S."/>
            <person name="Mardanov A.V."/>
            <person name="Dedysh S.N."/>
        </authorList>
    </citation>
    <scope>NUCLEOTIDE SEQUENCE [LARGE SCALE GENOMIC DNA]</scope>
    <source>
        <strain evidence="3">SP5</strain>
    </source>
</reference>
<accession>A0A225E1M3</accession>
<organism evidence="2 3">
    <name type="scientific">Fimbriiglobus ruber</name>
    <dbReference type="NCBI Taxonomy" id="1908690"/>
    <lineage>
        <taxon>Bacteria</taxon>
        <taxon>Pseudomonadati</taxon>
        <taxon>Planctomycetota</taxon>
        <taxon>Planctomycetia</taxon>
        <taxon>Gemmatales</taxon>
        <taxon>Gemmataceae</taxon>
        <taxon>Fimbriiglobus</taxon>
    </lineage>
</organism>
<evidence type="ECO:0000256" key="1">
    <source>
        <dbReference type="SAM" id="Phobius"/>
    </source>
</evidence>
<keyword evidence="1" id="KW-0472">Membrane</keyword>
<evidence type="ECO:0000313" key="3">
    <source>
        <dbReference type="Proteomes" id="UP000214646"/>
    </source>
</evidence>
<sequence length="121" mass="13717">MLVERAVRPLRAGPGYKNRVREELLAHLTTIFEEERARLGNDQAALAEAGRRFGDPTSLTRDLQEAVPFREVFWLALIRWLGGWPGESPARSLLRRTTLIIFGFSLLICSLSCASLCFRDE</sequence>
<gene>
    <name evidence="2" type="ORF">FRUB_01181</name>
</gene>
<feature type="transmembrane region" description="Helical" evidence="1">
    <location>
        <begin position="99"/>
        <end position="118"/>
    </location>
</feature>
<keyword evidence="3" id="KW-1185">Reference proteome</keyword>
<proteinExistence type="predicted"/>